<organism evidence="1">
    <name type="scientific">mine drainage metagenome</name>
    <dbReference type="NCBI Taxonomy" id="410659"/>
    <lineage>
        <taxon>unclassified sequences</taxon>
        <taxon>metagenomes</taxon>
        <taxon>ecological metagenomes</taxon>
    </lineage>
</organism>
<comment type="caution">
    <text evidence="1">The sequence shown here is derived from an EMBL/GenBank/DDBJ whole genome shotgun (WGS) entry which is preliminary data.</text>
</comment>
<dbReference type="AlphaFoldDB" id="T0ZLM3"/>
<dbReference type="EMBL" id="AUZY01012518">
    <property type="protein sequence ID" value="EQD29614.1"/>
    <property type="molecule type" value="Genomic_DNA"/>
</dbReference>
<reference evidence="1" key="1">
    <citation type="submission" date="2013-08" db="EMBL/GenBank/DDBJ databases">
        <authorList>
            <person name="Mendez C."/>
            <person name="Richter M."/>
            <person name="Ferrer M."/>
            <person name="Sanchez J."/>
        </authorList>
    </citation>
    <scope>NUCLEOTIDE SEQUENCE</scope>
</reference>
<name>T0ZLM3_9ZZZZ</name>
<accession>T0ZLM3</accession>
<dbReference type="SUPFAM" id="SSF50129">
    <property type="entry name" value="GroES-like"/>
    <property type="match status" value="1"/>
</dbReference>
<gene>
    <name evidence="1" type="ORF">B1B_18683</name>
</gene>
<dbReference type="Gene3D" id="3.90.180.10">
    <property type="entry name" value="Medium-chain alcohol dehydrogenases, catalytic domain"/>
    <property type="match status" value="1"/>
</dbReference>
<dbReference type="InterPro" id="IPR011032">
    <property type="entry name" value="GroES-like_sf"/>
</dbReference>
<proteinExistence type="predicted"/>
<protein>
    <submittedName>
        <fullName evidence="1">Alcohol dehydrogenase</fullName>
    </submittedName>
</protein>
<evidence type="ECO:0000313" key="1">
    <source>
        <dbReference type="EMBL" id="EQD29614.1"/>
    </source>
</evidence>
<reference evidence="1" key="2">
    <citation type="journal article" date="2014" name="ISME J.">
        <title>Microbial stratification in low pH oxic and suboxic macroscopic growths along an acid mine drainage.</title>
        <authorList>
            <person name="Mendez-Garcia C."/>
            <person name="Mesa V."/>
            <person name="Sprenger R.R."/>
            <person name="Richter M."/>
            <person name="Diez M.S."/>
            <person name="Solano J."/>
            <person name="Bargiela R."/>
            <person name="Golyshina O.V."/>
            <person name="Manteca A."/>
            <person name="Ramos J.L."/>
            <person name="Gallego J.R."/>
            <person name="Llorente I."/>
            <person name="Martins Dos Santos V.A."/>
            <person name="Jensen O.N."/>
            <person name="Pelaez A.I."/>
            <person name="Sanchez J."/>
            <person name="Ferrer M."/>
        </authorList>
    </citation>
    <scope>NUCLEOTIDE SEQUENCE</scope>
</reference>
<sequence length="60" mass="6600">MRVAVMEGVNGKIHSATAQDPEPEGDEIVIRQNLTGICYRDLLTHEGFFPRAKFPLTTGA</sequence>